<dbReference type="SUPFAM" id="SSF48498">
    <property type="entry name" value="Tetracyclin repressor-like, C-terminal domain"/>
    <property type="match status" value="1"/>
</dbReference>
<dbReference type="InterPro" id="IPR036271">
    <property type="entry name" value="Tet_transcr_reg_TetR-rel_C_sf"/>
</dbReference>
<feature type="domain" description="HTH tetR-type" evidence="4">
    <location>
        <begin position="17"/>
        <end position="62"/>
    </location>
</feature>
<organism evidence="5 6">
    <name type="scientific">Lentzea roselyniae</name>
    <dbReference type="NCBI Taxonomy" id="531940"/>
    <lineage>
        <taxon>Bacteria</taxon>
        <taxon>Bacillati</taxon>
        <taxon>Actinomycetota</taxon>
        <taxon>Actinomycetes</taxon>
        <taxon>Pseudonocardiales</taxon>
        <taxon>Pseudonocardiaceae</taxon>
        <taxon>Lentzea</taxon>
    </lineage>
</organism>
<dbReference type="Gene3D" id="1.10.357.10">
    <property type="entry name" value="Tetracycline Repressor, domain 2"/>
    <property type="match status" value="1"/>
</dbReference>
<reference evidence="6" key="1">
    <citation type="journal article" date="2019" name="Int. J. Syst. Evol. Microbiol.">
        <title>The Global Catalogue of Microorganisms (GCM) 10K type strain sequencing project: providing services to taxonomists for standard genome sequencing and annotation.</title>
        <authorList>
            <consortium name="The Broad Institute Genomics Platform"/>
            <consortium name="The Broad Institute Genome Sequencing Center for Infectious Disease"/>
            <person name="Wu L."/>
            <person name="Ma J."/>
        </authorList>
    </citation>
    <scope>NUCLEOTIDE SEQUENCE [LARGE SCALE GENOMIC DNA]</scope>
    <source>
        <strain evidence="6">JCM 17494</strain>
    </source>
</reference>
<evidence type="ECO:0000313" key="5">
    <source>
        <dbReference type="EMBL" id="GAA3649631.1"/>
    </source>
</evidence>
<sequence>MLMRAKSVTEQARRAQIVRAAIATIAELDYAETSFKAIATRAGLSSTGLISYHFRNKQELVDVVFADILERFQGFVTERMGQSTARGELEAFLRANVAFLREHRDDMLAFLRIRAHAAVTDGGIADSDHVALAALLRQGQEAGEFRAFDPDVMAVFILAMRNGVVLRSGALDLDVCERELVAAVELATGG</sequence>
<dbReference type="InterPro" id="IPR001647">
    <property type="entry name" value="HTH_TetR"/>
</dbReference>
<gene>
    <name evidence="5" type="ORF">GCM10022267_40130</name>
</gene>
<name>A0ABP7B526_9PSEU</name>
<evidence type="ECO:0000256" key="3">
    <source>
        <dbReference type="ARBA" id="ARBA00023163"/>
    </source>
</evidence>
<dbReference type="Pfam" id="PF00440">
    <property type="entry name" value="TetR_N"/>
    <property type="match status" value="1"/>
</dbReference>
<evidence type="ECO:0000256" key="2">
    <source>
        <dbReference type="ARBA" id="ARBA00023125"/>
    </source>
</evidence>
<dbReference type="PANTHER" id="PTHR30055">
    <property type="entry name" value="HTH-TYPE TRANSCRIPTIONAL REGULATOR RUTR"/>
    <property type="match status" value="1"/>
</dbReference>
<keyword evidence="6" id="KW-1185">Reference proteome</keyword>
<dbReference type="SUPFAM" id="SSF46689">
    <property type="entry name" value="Homeodomain-like"/>
    <property type="match status" value="1"/>
</dbReference>
<accession>A0ABP7B526</accession>
<dbReference type="Proteomes" id="UP001500711">
    <property type="component" value="Unassembled WGS sequence"/>
</dbReference>
<dbReference type="InterPro" id="IPR009057">
    <property type="entry name" value="Homeodomain-like_sf"/>
</dbReference>
<proteinExistence type="predicted"/>
<evidence type="ECO:0000313" key="6">
    <source>
        <dbReference type="Proteomes" id="UP001500711"/>
    </source>
</evidence>
<keyword evidence="2" id="KW-0238">DNA-binding</keyword>
<dbReference type="EMBL" id="BAABBE010000010">
    <property type="protein sequence ID" value="GAA3649631.1"/>
    <property type="molecule type" value="Genomic_DNA"/>
</dbReference>
<evidence type="ECO:0000256" key="1">
    <source>
        <dbReference type="ARBA" id="ARBA00023015"/>
    </source>
</evidence>
<dbReference type="InterPro" id="IPR050109">
    <property type="entry name" value="HTH-type_TetR-like_transc_reg"/>
</dbReference>
<keyword evidence="1" id="KW-0805">Transcription regulation</keyword>
<keyword evidence="3" id="KW-0804">Transcription</keyword>
<comment type="caution">
    <text evidence="5">The sequence shown here is derived from an EMBL/GenBank/DDBJ whole genome shotgun (WGS) entry which is preliminary data.</text>
</comment>
<evidence type="ECO:0000259" key="4">
    <source>
        <dbReference type="Pfam" id="PF00440"/>
    </source>
</evidence>
<protein>
    <submittedName>
        <fullName evidence="5">TetR family transcriptional regulator</fullName>
    </submittedName>
</protein>
<dbReference type="PANTHER" id="PTHR30055:SF234">
    <property type="entry name" value="HTH-TYPE TRANSCRIPTIONAL REGULATOR BETI"/>
    <property type="match status" value="1"/>
</dbReference>